<evidence type="ECO:0000256" key="7">
    <source>
        <dbReference type="ARBA" id="ARBA00023136"/>
    </source>
</evidence>
<evidence type="ECO:0000313" key="10">
    <source>
        <dbReference type="Proteomes" id="UP000182412"/>
    </source>
</evidence>
<dbReference type="InterPro" id="IPR001463">
    <property type="entry name" value="Na/Ala_symport"/>
</dbReference>
<dbReference type="GO" id="GO:0005283">
    <property type="term" value="F:amino acid:sodium symporter activity"/>
    <property type="evidence" value="ECO:0007669"/>
    <property type="project" value="InterPro"/>
</dbReference>
<dbReference type="EMBL" id="FNJQ01000011">
    <property type="protein sequence ID" value="SDP25669.1"/>
    <property type="molecule type" value="Genomic_DNA"/>
</dbReference>
<keyword evidence="5 8" id="KW-0812">Transmembrane</keyword>
<feature type="transmembrane region" description="Helical" evidence="8">
    <location>
        <begin position="239"/>
        <end position="258"/>
    </location>
</feature>
<dbReference type="PRINTS" id="PR00175">
    <property type="entry name" value="NAALASMPORT"/>
</dbReference>
<dbReference type="PANTHER" id="PTHR30330:SF1">
    <property type="entry name" value="AMINO-ACID CARRIER PROTEIN ALST"/>
    <property type="match status" value="1"/>
</dbReference>
<proteinExistence type="inferred from homology"/>
<dbReference type="AlphaFoldDB" id="A0A1H0R923"/>
<evidence type="ECO:0000256" key="5">
    <source>
        <dbReference type="ARBA" id="ARBA00022692"/>
    </source>
</evidence>
<keyword evidence="6 8" id="KW-1133">Transmembrane helix</keyword>
<comment type="similarity">
    <text evidence="2 8">Belongs to the alanine or glycine:cation symporter (AGCS) (TC 2.A.25) family.</text>
</comment>
<sequence length="518" mass="56009">MYELIGSICAVFQNLADLVWGFPTNLEWYARLPIIGELPLVIILLVGTGIYFTLQLGFVQVKYFRYGLNTLIHSQKTEQGISPLASFLLSTAMRVGPGNILGVTGAVSTGGPGALFWMWFSAFFGMATAFVESTLSQIYKDKQGDEYVGGLPCYGRKLLGGAAIIGGTLSLLYIVYALLCIPAQGFNTISAMTAITQNITGVELAADSTLVWIFFLLLMGVTTFSIFGGLRRITKITDVLVPIMAVIYVAAVVIMVALNLDRLPWFFYVVVTEAFHPEPIFDGALGIALSQGIKRGLMSNEAGQGTLSMPAAVSHAKHPCDQGIIQAIGVFLDTMVICTLTGFVLIMGQAWLGNGAAAWMEMGRLEKFLFSCAQLLGGGVGYGLATLVISICFGIFAFTCLLGFLSFSEICARQISHNKMFIASVRLVNLTVLAFGMVTNIAGFDLSALWNLSDFANIVMVCCNLPLLYLGFGKVQKAFANFEDQKEEFNSETFGTPVPVWDECSTASTLHMIKDAQS</sequence>
<dbReference type="OrthoDB" id="9804874at2"/>
<gene>
    <name evidence="9" type="ORF">SAMN05216366_11115</name>
</gene>
<evidence type="ECO:0000256" key="1">
    <source>
        <dbReference type="ARBA" id="ARBA00004651"/>
    </source>
</evidence>
<protein>
    <submittedName>
        <fullName evidence="9">Alanine or glycine:cation symporter, AGCS family</fullName>
    </submittedName>
</protein>
<organism evidence="9 10">
    <name type="scientific">Selenomonas ruminantium</name>
    <dbReference type="NCBI Taxonomy" id="971"/>
    <lineage>
        <taxon>Bacteria</taxon>
        <taxon>Bacillati</taxon>
        <taxon>Bacillota</taxon>
        <taxon>Negativicutes</taxon>
        <taxon>Selenomonadales</taxon>
        <taxon>Selenomonadaceae</taxon>
        <taxon>Selenomonas</taxon>
    </lineage>
</organism>
<dbReference type="RefSeq" id="WP_074572039.1">
    <property type="nucleotide sequence ID" value="NZ_FNJQ01000011.1"/>
</dbReference>
<keyword evidence="8" id="KW-0769">Symport</keyword>
<dbReference type="Gene3D" id="1.20.1740.10">
    <property type="entry name" value="Amino acid/polyamine transporter I"/>
    <property type="match status" value="1"/>
</dbReference>
<dbReference type="Pfam" id="PF01235">
    <property type="entry name" value="Na_Ala_symp"/>
    <property type="match status" value="1"/>
</dbReference>
<comment type="subcellular location">
    <subcellularLocation>
        <location evidence="1 8">Cell membrane</location>
        <topology evidence="1 8">Multi-pass membrane protein</topology>
    </subcellularLocation>
</comment>
<reference evidence="9 10" key="1">
    <citation type="submission" date="2016-10" db="EMBL/GenBank/DDBJ databases">
        <authorList>
            <person name="de Groot N.N."/>
        </authorList>
    </citation>
    <scope>NUCLEOTIDE SEQUENCE [LARGE SCALE GENOMIC DNA]</scope>
    <source>
        <strain evidence="9 10">S137</strain>
    </source>
</reference>
<dbReference type="Proteomes" id="UP000182412">
    <property type="component" value="Unassembled WGS sequence"/>
</dbReference>
<name>A0A1H0R923_SELRU</name>
<feature type="transmembrane region" description="Helical" evidence="8">
    <location>
        <begin position="427"/>
        <end position="449"/>
    </location>
</feature>
<feature type="transmembrane region" description="Helical" evidence="8">
    <location>
        <begin position="455"/>
        <end position="472"/>
    </location>
</feature>
<feature type="transmembrane region" description="Helical" evidence="8">
    <location>
        <begin position="158"/>
        <end position="179"/>
    </location>
</feature>
<keyword evidence="3 8" id="KW-0813">Transport</keyword>
<dbReference type="PANTHER" id="PTHR30330">
    <property type="entry name" value="AGSS FAMILY TRANSPORTER, SODIUM-ALANINE"/>
    <property type="match status" value="1"/>
</dbReference>
<evidence type="ECO:0000256" key="6">
    <source>
        <dbReference type="ARBA" id="ARBA00022989"/>
    </source>
</evidence>
<feature type="transmembrane region" description="Helical" evidence="8">
    <location>
        <begin position="324"/>
        <end position="347"/>
    </location>
</feature>
<evidence type="ECO:0000256" key="4">
    <source>
        <dbReference type="ARBA" id="ARBA00022475"/>
    </source>
</evidence>
<feature type="transmembrane region" description="Helical" evidence="8">
    <location>
        <begin position="40"/>
        <end position="59"/>
    </location>
</feature>
<evidence type="ECO:0000313" key="9">
    <source>
        <dbReference type="EMBL" id="SDP25669.1"/>
    </source>
</evidence>
<evidence type="ECO:0000256" key="3">
    <source>
        <dbReference type="ARBA" id="ARBA00022448"/>
    </source>
</evidence>
<feature type="transmembrane region" description="Helical" evidence="8">
    <location>
        <begin position="395"/>
        <end position="415"/>
    </location>
</feature>
<feature type="transmembrane region" description="Helical" evidence="8">
    <location>
        <begin position="209"/>
        <end position="227"/>
    </location>
</feature>
<accession>A0A1H0R923</accession>
<evidence type="ECO:0000256" key="2">
    <source>
        <dbReference type="ARBA" id="ARBA00009261"/>
    </source>
</evidence>
<dbReference type="GO" id="GO:0005886">
    <property type="term" value="C:plasma membrane"/>
    <property type="evidence" value="ECO:0007669"/>
    <property type="project" value="UniProtKB-SubCell"/>
</dbReference>
<evidence type="ECO:0000256" key="8">
    <source>
        <dbReference type="RuleBase" id="RU363064"/>
    </source>
</evidence>
<keyword evidence="7 8" id="KW-0472">Membrane</keyword>
<keyword evidence="4 8" id="KW-1003">Cell membrane</keyword>
<dbReference type="NCBIfam" id="TIGR00835">
    <property type="entry name" value="agcS"/>
    <property type="match status" value="1"/>
</dbReference>